<accession>A0A418N808</accession>
<gene>
    <name evidence="1" type="ORF">D2U88_08260</name>
</gene>
<proteinExistence type="predicted"/>
<evidence type="ECO:0000313" key="1">
    <source>
        <dbReference type="EMBL" id="RIV71371.1"/>
    </source>
</evidence>
<sequence>MNYNAMSQYLTNIKLVNNNFEISYLNFDNKEISIQVPLNELTVDYYGNGIGISSLIGHCIKIEQRGKTKVKQYSTKGWTNQDLKETVKKLREIKKQY</sequence>
<dbReference type="AlphaFoldDB" id="A0A418N808"/>
<protein>
    <submittedName>
        <fullName evidence="1">Uncharacterized protein</fullName>
    </submittedName>
</protein>
<dbReference type="Proteomes" id="UP000284189">
    <property type="component" value="Unassembled WGS sequence"/>
</dbReference>
<organism evidence="1 2">
    <name type="scientific">Flagellimonas aequoris</name>
    <dbReference type="NCBI Taxonomy" id="2306997"/>
    <lineage>
        <taxon>Bacteria</taxon>
        <taxon>Pseudomonadati</taxon>
        <taxon>Bacteroidota</taxon>
        <taxon>Flavobacteriia</taxon>
        <taxon>Flavobacteriales</taxon>
        <taxon>Flavobacteriaceae</taxon>
        <taxon>Flagellimonas</taxon>
    </lineage>
</organism>
<reference evidence="1 2" key="1">
    <citation type="submission" date="2018-08" db="EMBL/GenBank/DDBJ databases">
        <title>Proposal of Muricauda 72 sp.nov. and Muricauda NH166 sp.nov., isolated from seawater.</title>
        <authorList>
            <person name="Cheng H."/>
            <person name="Wu Y.-H."/>
            <person name="Guo L.-L."/>
            <person name="Xu X.-W."/>
        </authorList>
    </citation>
    <scope>NUCLEOTIDE SEQUENCE [LARGE SCALE GENOMIC DNA]</scope>
    <source>
        <strain evidence="1 2">NH166</strain>
    </source>
</reference>
<evidence type="ECO:0000313" key="2">
    <source>
        <dbReference type="Proteomes" id="UP000284189"/>
    </source>
</evidence>
<comment type="caution">
    <text evidence="1">The sequence shown here is derived from an EMBL/GenBank/DDBJ whole genome shotgun (WGS) entry which is preliminary data.</text>
</comment>
<name>A0A418N808_9FLAO</name>
<dbReference type="EMBL" id="QXFJ01000018">
    <property type="protein sequence ID" value="RIV71371.1"/>
    <property type="molecule type" value="Genomic_DNA"/>
</dbReference>